<keyword evidence="1" id="KW-0812">Transmembrane</keyword>
<evidence type="ECO:0000313" key="3">
    <source>
        <dbReference type="Proteomes" id="UP001047646"/>
    </source>
</evidence>
<keyword evidence="1" id="KW-0472">Membrane</keyword>
<keyword evidence="3" id="KW-1185">Reference proteome</keyword>
<name>A0ABX8M8G5_9PSED</name>
<accession>A0ABX8M8G5</accession>
<feature type="transmembrane region" description="Helical" evidence="1">
    <location>
        <begin position="7"/>
        <end position="28"/>
    </location>
</feature>
<reference evidence="2" key="1">
    <citation type="journal article" date="2021" name="Microorganisms">
        <title>The Ever-Expanding Pseudomonas Genus: Description of 43 New Species and Partition of the Pseudomonas putida Group.</title>
        <authorList>
            <person name="Girard L."/>
            <person name="Lood C."/>
            <person name="Hofte M."/>
            <person name="Vandamme P."/>
            <person name="Rokni-Zadeh H."/>
            <person name="van Noort V."/>
            <person name="Lavigne R."/>
            <person name="De Mot R."/>
        </authorList>
    </citation>
    <scope>NUCLEOTIDE SEQUENCE</scope>
    <source>
        <strain evidence="2">COW39</strain>
    </source>
</reference>
<dbReference type="EMBL" id="CP077073">
    <property type="protein sequence ID" value="QXH35228.1"/>
    <property type="molecule type" value="Genomic_DNA"/>
</dbReference>
<feature type="transmembrane region" description="Helical" evidence="1">
    <location>
        <begin position="48"/>
        <end position="73"/>
    </location>
</feature>
<sequence length="139" mass="14709">MRIPSRVIGGVLIATLLTQLTACGTLFYPDRRGQIEGKIDPVVAAMDAIGILFYVLPGLIAFGIDFATGAIYYPGGKTAQVDPAKLAPAVDANGQVDRLKLQAILETELGQRLPLNDPRLIQQRGSVEQLASLGLVPAA</sequence>
<protein>
    <submittedName>
        <fullName evidence="2">Polyribonucleotide nucleotidyltransferase</fullName>
    </submittedName>
</protein>
<evidence type="ECO:0000313" key="2">
    <source>
        <dbReference type="EMBL" id="QXH35228.1"/>
    </source>
</evidence>
<evidence type="ECO:0000256" key="1">
    <source>
        <dbReference type="SAM" id="Phobius"/>
    </source>
</evidence>
<proteinExistence type="predicted"/>
<organism evidence="2 3">
    <name type="scientific">Pseudomonas muyukensis</name>
    <dbReference type="NCBI Taxonomy" id="2842357"/>
    <lineage>
        <taxon>Bacteria</taxon>
        <taxon>Pseudomonadati</taxon>
        <taxon>Pseudomonadota</taxon>
        <taxon>Gammaproteobacteria</taxon>
        <taxon>Pseudomonadales</taxon>
        <taxon>Pseudomonadaceae</taxon>
        <taxon>Pseudomonas</taxon>
    </lineage>
</organism>
<dbReference type="Proteomes" id="UP001047646">
    <property type="component" value="Chromosome"/>
</dbReference>
<keyword evidence="1" id="KW-1133">Transmembrane helix</keyword>
<dbReference type="RefSeq" id="WP_217850436.1">
    <property type="nucleotide sequence ID" value="NZ_CP077073.1"/>
</dbReference>
<gene>
    <name evidence="2" type="ORF">KSS95_24390</name>
</gene>